<dbReference type="EC" id="3.4.24.-" evidence="3"/>
<dbReference type="Gene3D" id="2.70.70.10">
    <property type="entry name" value="Glucose Permease (Domain IIA)"/>
    <property type="match status" value="1"/>
</dbReference>
<comment type="caution">
    <text evidence="3">The sequence shown here is derived from an EMBL/GenBank/DDBJ whole genome shotgun (WGS) entry which is preliminary data.</text>
</comment>
<evidence type="ECO:0000313" key="4">
    <source>
        <dbReference type="Proteomes" id="UP001529380"/>
    </source>
</evidence>
<keyword evidence="4" id="KW-1185">Reference proteome</keyword>
<dbReference type="Proteomes" id="UP001529380">
    <property type="component" value="Unassembled WGS sequence"/>
</dbReference>
<reference evidence="3 4" key="3">
    <citation type="submission" date="2023-06" db="EMBL/GenBank/DDBJ databases">
        <authorList>
            <person name="Zeman M."/>
            <person name="Kubasova T."/>
            <person name="Jahodarova E."/>
            <person name="Nykrynova M."/>
            <person name="Rychlik I."/>
        </authorList>
    </citation>
    <scope>NUCLEOTIDE SEQUENCE [LARGE SCALE GENOMIC DNA]</scope>
    <source>
        <strain evidence="3 4">ET340</strain>
    </source>
</reference>
<proteinExistence type="predicted"/>
<gene>
    <name evidence="3" type="ORF">QUW08_03285</name>
</gene>
<dbReference type="InterPro" id="IPR016047">
    <property type="entry name" value="M23ase_b-sheet_dom"/>
</dbReference>
<dbReference type="InterPro" id="IPR011055">
    <property type="entry name" value="Dup_hybrid_motif"/>
</dbReference>
<reference evidence="3 4" key="2">
    <citation type="submission" date="2023-06" db="EMBL/GenBank/DDBJ databases">
        <title>Identification and characterization of horizontal gene transfer across gut microbiota members of farm animals based on homology search.</title>
        <authorList>
            <person name="Schwarzerova J."/>
            <person name="Nykrynova M."/>
            <person name="Jureckova K."/>
            <person name="Cejkova D."/>
            <person name="Rychlik I."/>
        </authorList>
    </citation>
    <scope>NUCLEOTIDE SEQUENCE [LARGE SCALE GENOMIC DNA]</scope>
    <source>
        <strain evidence="3 4">ET340</strain>
    </source>
</reference>
<name>A0ABT7UN47_9FIRM</name>
<dbReference type="CDD" id="cd12797">
    <property type="entry name" value="M23_peptidase"/>
    <property type="match status" value="1"/>
</dbReference>
<dbReference type="RefSeq" id="WP_289599192.1">
    <property type="nucleotide sequence ID" value="NZ_JAUDCL010000004.1"/>
</dbReference>
<keyword evidence="1" id="KW-1133">Transmembrane helix</keyword>
<evidence type="ECO:0000259" key="2">
    <source>
        <dbReference type="Pfam" id="PF01551"/>
    </source>
</evidence>
<protein>
    <submittedName>
        <fullName evidence="3">M23 family metallopeptidase</fullName>
        <ecNumber evidence="3">3.4.24.-</ecNumber>
    </submittedName>
</protein>
<dbReference type="GO" id="GO:0016787">
    <property type="term" value="F:hydrolase activity"/>
    <property type="evidence" value="ECO:0007669"/>
    <property type="project" value="UniProtKB-KW"/>
</dbReference>
<keyword evidence="1" id="KW-0812">Transmembrane</keyword>
<keyword evidence="3" id="KW-0378">Hydrolase</keyword>
<dbReference type="Pfam" id="PF01551">
    <property type="entry name" value="Peptidase_M23"/>
    <property type="match status" value="1"/>
</dbReference>
<dbReference type="PANTHER" id="PTHR21666">
    <property type="entry name" value="PEPTIDASE-RELATED"/>
    <property type="match status" value="1"/>
</dbReference>
<dbReference type="SUPFAM" id="SSF51261">
    <property type="entry name" value="Duplicated hybrid motif"/>
    <property type="match status" value="1"/>
</dbReference>
<reference evidence="4" key="1">
    <citation type="submission" date="2023-06" db="EMBL/GenBank/DDBJ databases">
        <title>Identification and characterization of horizontal gene transfer across gut microbiota members of farm animals based on homology search.</title>
        <authorList>
            <person name="Zeman M."/>
            <person name="Kubasova T."/>
            <person name="Jahodarova E."/>
            <person name="Nykrynova M."/>
            <person name="Rychlik I."/>
        </authorList>
    </citation>
    <scope>NUCLEOTIDE SEQUENCE [LARGE SCALE GENOMIC DNA]</scope>
    <source>
        <strain evidence="4">ET340</strain>
    </source>
</reference>
<sequence length="275" mass="30215">MWNVETRETITPPVFASRQEMEQLLCPPPVRQQNPERKNPVLSLQILICGLILLCVVCIRSVSPQLYESFQDGYRQLRYQGIALSGEEELVKFASAAVRDLGVQAAEKINQLSGESTLALGYGAGGWSRRAAPEGSSLEALKPENALSLPIRGYTITSGYGWRSDPFTGKTDFHTGIDLAVAEGTAIHPAWSGIVQRSAWNSSYGNYVQVLHENGLVTRYCHMQYIFVRQGQRVTLDDVLGTVGQTGAATGPHLHFELFCNDVRYDPTKALEAGA</sequence>
<evidence type="ECO:0000256" key="1">
    <source>
        <dbReference type="SAM" id="Phobius"/>
    </source>
</evidence>
<accession>A0ABT7UN47</accession>
<feature type="transmembrane region" description="Helical" evidence="1">
    <location>
        <begin position="41"/>
        <end position="62"/>
    </location>
</feature>
<dbReference type="PANTHER" id="PTHR21666:SF286">
    <property type="entry name" value="LIPOPROTEIN NLPD"/>
    <property type="match status" value="1"/>
</dbReference>
<evidence type="ECO:0000313" key="3">
    <source>
        <dbReference type="EMBL" id="MDM8200325.1"/>
    </source>
</evidence>
<dbReference type="EMBL" id="JAUDCL010000004">
    <property type="protein sequence ID" value="MDM8200325.1"/>
    <property type="molecule type" value="Genomic_DNA"/>
</dbReference>
<organism evidence="3 4">
    <name type="scientific">Allofournierella massiliensis</name>
    <dbReference type="NCBI Taxonomy" id="1650663"/>
    <lineage>
        <taxon>Bacteria</taxon>
        <taxon>Bacillati</taxon>
        <taxon>Bacillota</taxon>
        <taxon>Clostridia</taxon>
        <taxon>Eubacteriales</taxon>
        <taxon>Oscillospiraceae</taxon>
        <taxon>Allofournierella</taxon>
    </lineage>
</organism>
<dbReference type="InterPro" id="IPR050570">
    <property type="entry name" value="Cell_wall_metabolism_enzyme"/>
</dbReference>
<feature type="domain" description="M23ase beta-sheet core" evidence="2">
    <location>
        <begin position="173"/>
        <end position="267"/>
    </location>
</feature>
<keyword evidence="1" id="KW-0472">Membrane</keyword>